<dbReference type="Proteomes" id="UP000019140">
    <property type="component" value="Unassembled WGS sequence"/>
</dbReference>
<evidence type="ECO:0000256" key="1">
    <source>
        <dbReference type="SAM" id="Phobius"/>
    </source>
</evidence>
<comment type="caution">
    <text evidence="3">The sequence shown here is derived from an EMBL/GenBank/DDBJ whole genome shotgun (WGS) entry which is preliminary data.</text>
</comment>
<feature type="chain" id="PRO_5004845263" description="DUF4440 domain-containing protein" evidence="2">
    <location>
        <begin position="26"/>
        <end position="735"/>
    </location>
</feature>
<proteinExistence type="predicted"/>
<accession>W4MEA0</accession>
<evidence type="ECO:0000313" key="4">
    <source>
        <dbReference type="Proteomes" id="UP000019140"/>
    </source>
</evidence>
<keyword evidence="2" id="KW-0732">Signal</keyword>
<dbReference type="EMBL" id="AZHX01000264">
    <property type="protein sequence ID" value="ETX08246.1"/>
    <property type="molecule type" value="Genomic_DNA"/>
</dbReference>
<feature type="signal peptide" evidence="2">
    <location>
        <begin position="1"/>
        <end position="25"/>
    </location>
</feature>
<name>W4MEA0_9BACT</name>
<organism evidence="3 4">
    <name type="scientific">Candidatus Entotheonella gemina</name>
    <dbReference type="NCBI Taxonomy" id="1429439"/>
    <lineage>
        <taxon>Bacteria</taxon>
        <taxon>Pseudomonadati</taxon>
        <taxon>Nitrospinota/Tectimicrobiota group</taxon>
        <taxon>Candidatus Tectimicrobiota</taxon>
        <taxon>Candidatus Entotheonellia</taxon>
        <taxon>Candidatus Entotheonellales</taxon>
        <taxon>Candidatus Entotheonellaceae</taxon>
        <taxon>Candidatus Entotheonella</taxon>
    </lineage>
</organism>
<feature type="transmembrane region" description="Helical" evidence="1">
    <location>
        <begin position="184"/>
        <end position="204"/>
    </location>
</feature>
<gene>
    <name evidence="3" type="ORF">ETSY2_06500</name>
</gene>
<dbReference type="HOGENOM" id="CLU_377113_0_0_7"/>
<evidence type="ECO:0000256" key="2">
    <source>
        <dbReference type="SAM" id="SignalP"/>
    </source>
</evidence>
<evidence type="ECO:0008006" key="5">
    <source>
        <dbReference type="Google" id="ProtNLM"/>
    </source>
</evidence>
<feature type="transmembrane region" description="Helical" evidence="1">
    <location>
        <begin position="541"/>
        <end position="560"/>
    </location>
</feature>
<feature type="transmembrane region" description="Helical" evidence="1">
    <location>
        <begin position="303"/>
        <end position="326"/>
    </location>
</feature>
<keyword evidence="1" id="KW-0812">Transmembrane</keyword>
<keyword evidence="4" id="KW-1185">Reference proteome</keyword>
<feature type="transmembrane region" description="Helical" evidence="1">
    <location>
        <begin position="160"/>
        <end position="177"/>
    </location>
</feature>
<evidence type="ECO:0000313" key="3">
    <source>
        <dbReference type="EMBL" id="ETX08246.1"/>
    </source>
</evidence>
<keyword evidence="1" id="KW-0472">Membrane</keyword>
<reference evidence="3 4" key="1">
    <citation type="journal article" date="2014" name="Nature">
        <title>An environmental bacterial taxon with a large and distinct metabolic repertoire.</title>
        <authorList>
            <person name="Wilson M.C."/>
            <person name="Mori T."/>
            <person name="Ruckert C."/>
            <person name="Uria A.R."/>
            <person name="Helf M.J."/>
            <person name="Takada K."/>
            <person name="Gernert C."/>
            <person name="Steffens U.A."/>
            <person name="Heycke N."/>
            <person name="Schmitt S."/>
            <person name="Rinke C."/>
            <person name="Helfrich E.J."/>
            <person name="Brachmann A.O."/>
            <person name="Gurgui C."/>
            <person name="Wakimoto T."/>
            <person name="Kracht M."/>
            <person name="Crusemann M."/>
            <person name="Hentschel U."/>
            <person name="Abe I."/>
            <person name="Matsunaga S."/>
            <person name="Kalinowski J."/>
            <person name="Takeyama H."/>
            <person name="Piel J."/>
        </authorList>
    </citation>
    <scope>NUCLEOTIDE SEQUENCE [LARGE SCALE GENOMIC DNA]</scope>
    <source>
        <strain evidence="4">TSY2</strain>
    </source>
</reference>
<feature type="transmembrane region" description="Helical" evidence="1">
    <location>
        <begin position="268"/>
        <end position="291"/>
    </location>
</feature>
<protein>
    <recommendedName>
        <fullName evidence="5">DUF4440 domain-containing protein</fullName>
    </recommendedName>
</protein>
<feature type="transmembrane region" description="Helical" evidence="1">
    <location>
        <begin position="567"/>
        <end position="586"/>
    </location>
</feature>
<dbReference type="AlphaFoldDB" id="W4MEA0"/>
<feature type="transmembrane region" description="Helical" evidence="1">
    <location>
        <begin position="210"/>
        <end position="232"/>
    </location>
</feature>
<sequence length="735" mass="81120">MNRLIHLKLGLFTLLVGLLSATTWADDVGITKARLVQQAPTRYVLEADVSQALLWAVKAPIFPNRFQVSELEFITQSGAIVVQATATTRGEPLSPRDEILLPWMRNGVSLTVQWLDGSIYQGLFMRTLEGIRVPVRLIMPSHPSLTEIAIEHFRTGGEHLAFKWLHLLFAFSMVLLWPSRQVFLNLLYVAFGHGLALILADVGLPGADLLLADLLGTLLIFLMAIGAIGASASQHYHPLFVIFGLLHGLAYAQELAPLELPRDLKLPALFMFTLAIDAGHAVAVGMGLFLLKALSWLPQVRTLAAYAVGSLSVAILITLFQAHVVVGQTDLLNFDRIRIATRFALPVSQNAQVGGQRPQGARQLTNAVMNYLSVEPYEVRQEILIQARAAVQFLGVLDRGMGSIPVESLEPVKAGILDIVQRANSMAIDGQPATPVSARADFVTLGPAGVMVRPEPVTESLDHGIIGITLVYETPALADAITIEWQLFSPTVTQIEAATIDPFGGTTTILSPDTNALQWKNRLSGYQVPVIAEIAVEKPRLPIVSILLFLAVVGCAGISWRHHKRLVLQPILASVLALGLVLYPFARFSLDLPWVLPRVPSTERTAVILDDLLTNIYRAFGVRNESRVYDRLATTVIGDQLSQIYLQNRRAMEFEDRGGARANVDDVNILAVDDIKRQTQEEFVADATWSVSGSVNHFGHTHYRQNRYHALITFVKDQNHWKLKDLELIDERRVF</sequence>
<dbReference type="Pfam" id="PF13795">
    <property type="entry name" value="HupE_UreJ_2"/>
    <property type="match status" value="1"/>
</dbReference>
<dbReference type="InterPro" id="IPR032809">
    <property type="entry name" value="Put_HupE_UreJ"/>
</dbReference>
<keyword evidence="1" id="KW-1133">Transmembrane helix</keyword>
<feature type="transmembrane region" description="Helical" evidence="1">
    <location>
        <begin position="239"/>
        <end position="256"/>
    </location>
</feature>